<dbReference type="InterPro" id="IPR014266">
    <property type="entry name" value="PEP-CTERM_TPR_PrsT"/>
</dbReference>
<dbReference type="PANTHER" id="PTHR12558:SF13">
    <property type="entry name" value="CELL DIVISION CYCLE PROTEIN 27 HOMOLOG"/>
    <property type="match status" value="1"/>
</dbReference>
<dbReference type="Pfam" id="PF13432">
    <property type="entry name" value="TPR_16"/>
    <property type="match status" value="5"/>
</dbReference>
<reference evidence="3 4" key="1">
    <citation type="journal article" date="2024" name="Chem. Sci.">
        <title>Discovery of megapolipeptins by genome mining of a Burkholderiales bacteria collection.</title>
        <authorList>
            <person name="Paulo B.S."/>
            <person name="Recchia M.J.J."/>
            <person name="Lee S."/>
            <person name="Fergusson C.H."/>
            <person name="Romanowski S.B."/>
            <person name="Hernandez A."/>
            <person name="Krull N."/>
            <person name="Liu D.Y."/>
            <person name="Cavanagh H."/>
            <person name="Bos A."/>
            <person name="Gray C.A."/>
            <person name="Murphy B.T."/>
            <person name="Linington R.G."/>
            <person name="Eustaquio A.S."/>
        </authorList>
    </citation>
    <scope>NUCLEOTIDE SEQUENCE [LARGE SCALE GENOMIC DNA]</scope>
    <source>
        <strain evidence="3 4">RL21-008-BIB-A</strain>
    </source>
</reference>
<accession>A0ABW9A573</accession>
<keyword evidence="1" id="KW-0802">TPR repeat</keyword>
<sequence>MKPKLKLTASISAALFLACGVSACNRFQSTESLISEAKQYQQKGDTAAAEIQLKNALQKNPDNMEARFLLGQVSLFNGDGPSAEKEFRKAISLGAKPEQVMPFLMQTLLMQNQFQKALDETASMADRTDLAPWRGNAYLGLGQTAQAKTAFDLALKDNPNLPVALIGLARSALIDKDLPTASNYTDQAISKNPGNIDVLMFKANLLRDQGDTEASLAVLNQVLAARPEHVDARVAKADIEIRQKKFDAAREDIAVVQKNAPKNLIGTHMQAVLDFSQGKNADALTNVQKVLAAAPEFMPAVLLAGAIQYNLGSMPQAELHLNKYLEQNPNDVAARKLLASTMLKSGQKAKAASILEPLLKANQQDPELLSLAGEVAMENKDFSKASEYFEKAVALAPKSANYRMALGLSNLGLGQGSSAVAQLEAATTLDAKSSQAGILLIATQMRLKNYDKALAAVNVLEKTLTDNPLLYNLKGVAYLNKNQNADATAAFQKALSIDPAYFPAVANLAQIDLKENKPDDARKRFEAFLDKNKKNVQAMSALAGLALFKNNKDEATKWLERASSENPDSVPASMQLIKHTLQFGDKQKGLTMARNLQSANPTDPAVLDLLAQAQFANNDKQGALNSYQRLTNLAPDSAPAQLQLASAQMAMGDVSAASESVKKALVLQPDFIDAAVFQSSLYTRAGDTAKAVAVAKRMQKQPGQAAMGYEMEGNILTYQKKPELAAGAFEQAFNADRQNVRVLMKLHGSLVLAGKTAQADTFAAQWFKDHPDDAAFHVYLGESYLAQKAYKPAVVQYELALKQQPNDPGILNNLAWLYQQERDPRALATSEKAVAALPDSPPVLDTLGWILVEQGNLERGVKVLQKASDGAPEATDISYHLAAALVQSGDKIKARSILEKMLASGKPFPQMDDAKALLKKI</sequence>
<dbReference type="PROSITE" id="PS51257">
    <property type="entry name" value="PROKAR_LIPOPROTEIN"/>
    <property type="match status" value="1"/>
</dbReference>
<dbReference type="PANTHER" id="PTHR12558">
    <property type="entry name" value="CELL DIVISION CYCLE 16,23,27"/>
    <property type="match status" value="1"/>
</dbReference>
<gene>
    <name evidence="3" type="primary">prsT</name>
    <name evidence="3" type="ORF">PQR62_04940</name>
</gene>
<keyword evidence="4" id="KW-1185">Reference proteome</keyword>
<feature type="repeat" description="TPR" evidence="1">
    <location>
        <begin position="638"/>
        <end position="671"/>
    </location>
</feature>
<dbReference type="SMART" id="SM00028">
    <property type="entry name" value="TPR"/>
    <property type="match status" value="16"/>
</dbReference>
<dbReference type="EMBL" id="JAQQFM010000002">
    <property type="protein sequence ID" value="MFL9923596.1"/>
    <property type="molecule type" value="Genomic_DNA"/>
</dbReference>
<feature type="repeat" description="TPR" evidence="1">
    <location>
        <begin position="366"/>
        <end position="399"/>
    </location>
</feature>
<dbReference type="NCBIfam" id="TIGR02917">
    <property type="entry name" value="PEP_TPR_lipo"/>
    <property type="match status" value="1"/>
</dbReference>
<dbReference type="Proteomes" id="UP001629246">
    <property type="component" value="Unassembled WGS sequence"/>
</dbReference>
<dbReference type="Pfam" id="PF13174">
    <property type="entry name" value="TPR_6"/>
    <property type="match status" value="1"/>
</dbReference>
<dbReference type="SUPFAM" id="SSF48452">
    <property type="entry name" value="TPR-like"/>
    <property type="match status" value="5"/>
</dbReference>
<name>A0ABW9A573_9BURK</name>
<feature type="signal peptide" evidence="2">
    <location>
        <begin position="1"/>
        <end position="23"/>
    </location>
</feature>
<dbReference type="RefSeq" id="WP_408155386.1">
    <property type="nucleotide sequence ID" value="NZ_JAQQFM010000002.1"/>
</dbReference>
<organism evidence="3 4">
    <name type="scientific">Herbaspirillum lusitanum</name>
    <dbReference type="NCBI Taxonomy" id="213312"/>
    <lineage>
        <taxon>Bacteria</taxon>
        <taxon>Pseudomonadati</taxon>
        <taxon>Pseudomonadota</taxon>
        <taxon>Betaproteobacteria</taxon>
        <taxon>Burkholderiales</taxon>
        <taxon>Oxalobacteraceae</taxon>
        <taxon>Herbaspirillum</taxon>
    </lineage>
</organism>
<dbReference type="Pfam" id="PF14559">
    <property type="entry name" value="TPR_19"/>
    <property type="match status" value="3"/>
</dbReference>
<dbReference type="PROSITE" id="PS50005">
    <property type="entry name" value="TPR"/>
    <property type="match status" value="4"/>
</dbReference>
<evidence type="ECO:0000256" key="2">
    <source>
        <dbReference type="SAM" id="SignalP"/>
    </source>
</evidence>
<dbReference type="Gene3D" id="1.25.40.10">
    <property type="entry name" value="Tetratricopeptide repeat domain"/>
    <property type="match status" value="6"/>
</dbReference>
<evidence type="ECO:0000313" key="4">
    <source>
        <dbReference type="Proteomes" id="UP001629246"/>
    </source>
</evidence>
<dbReference type="InterPro" id="IPR019734">
    <property type="entry name" value="TPR_rpt"/>
</dbReference>
<evidence type="ECO:0000313" key="3">
    <source>
        <dbReference type="EMBL" id="MFL9923596.1"/>
    </source>
</evidence>
<proteinExistence type="predicted"/>
<evidence type="ECO:0000256" key="1">
    <source>
        <dbReference type="PROSITE-ProRule" id="PRU00339"/>
    </source>
</evidence>
<feature type="repeat" description="TPR" evidence="1">
    <location>
        <begin position="774"/>
        <end position="807"/>
    </location>
</feature>
<comment type="caution">
    <text evidence="3">The sequence shown here is derived from an EMBL/GenBank/DDBJ whole genome shotgun (WGS) entry which is preliminary data.</text>
</comment>
<dbReference type="Pfam" id="PF13181">
    <property type="entry name" value="TPR_8"/>
    <property type="match status" value="1"/>
</dbReference>
<feature type="chain" id="PRO_5046520886" evidence="2">
    <location>
        <begin position="24"/>
        <end position="921"/>
    </location>
</feature>
<dbReference type="InterPro" id="IPR011990">
    <property type="entry name" value="TPR-like_helical_dom_sf"/>
</dbReference>
<keyword evidence="2" id="KW-0732">Signal</keyword>
<protein>
    <submittedName>
        <fullName evidence="3">PEP-CTERM system TPR-repeat protein PrsT</fullName>
    </submittedName>
</protein>
<feature type="repeat" description="TPR" evidence="1">
    <location>
        <begin position="468"/>
        <end position="501"/>
    </location>
</feature>